<gene>
    <name evidence="1" type="ORF">BBI01_07495</name>
</gene>
<accession>A0A1B8ZK60</accession>
<sequence>MELDFRKLYVTKLFNFSKEDEKLIFEIHDRLSENFTVSVVEIEDSPYPQFKSSDINFLQEPKLCYHIMDNNMTNIFYILFVNTIGTTAKGTRTTDEYDTLEVWGLKKMNEDFGFISINKKKMADKIAGIFNRFNINFKESKDFKDFYVLGSDPYKTMAFLNPQRKDAVKSITDGDFKLEVKNNIVGLAVPKALSTENALMISKFLQEI</sequence>
<protein>
    <submittedName>
        <fullName evidence="1">Uncharacterized protein</fullName>
    </submittedName>
</protein>
<comment type="caution">
    <text evidence="1">The sequence shown here is derived from an EMBL/GenBank/DDBJ whole genome shotgun (WGS) entry which is preliminary data.</text>
</comment>
<dbReference type="OrthoDB" id="1241894at2"/>
<evidence type="ECO:0000313" key="2">
    <source>
        <dbReference type="Proteomes" id="UP000092651"/>
    </source>
</evidence>
<dbReference type="EMBL" id="MAYH01000023">
    <property type="protein sequence ID" value="OCA71992.1"/>
    <property type="molecule type" value="Genomic_DNA"/>
</dbReference>
<dbReference type="AlphaFoldDB" id="A0A1B8ZK60"/>
<dbReference type="Proteomes" id="UP000092651">
    <property type="component" value="Unassembled WGS sequence"/>
</dbReference>
<name>A0A1B8ZK60_9FLAO</name>
<organism evidence="1 2">
    <name type="scientific">Chryseobacterium artocarpi</name>
    <dbReference type="NCBI Taxonomy" id="1414727"/>
    <lineage>
        <taxon>Bacteria</taxon>
        <taxon>Pseudomonadati</taxon>
        <taxon>Bacteroidota</taxon>
        <taxon>Flavobacteriia</taxon>
        <taxon>Flavobacteriales</taxon>
        <taxon>Weeksellaceae</taxon>
        <taxon>Chryseobacterium group</taxon>
        <taxon>Chryseobacterium</taxon>
    </lineage>
</organism>
<proteinExistence type="predicted"/>
<keyword evidence="2" id="KW-1185">Reference proteome</keyword>
<dbReference type="RefSeq" id="WP_065394224.1">
    <property type="nucleotide sequence ID" value="NZ_MAYH01000023.1"/>
</dbReference>
<reference evidence="1 2" key="1">
    <citation type="submission" date="2016-07" db="EMBL/GenBank/DDBJ databases">
        <authorList>
            <person name="Jeong J.-J."/>
            <person name="Kim D.W."/>
            <person name="Sang M.K."/>
            <person name="Choi I.-G."/>
            <person name="Kim K.D."/>
        </authorList>
    </citation>
    <scope>NUCLEOTIDE SEQUENCE [LARGE SCALE GENOMIC DNA]</scope>
    <source>
        <strain evidence="1 2">UTM-3</strain>
    </source>
</reference>
<evidence type="ECO:0000313" key="1">
    <source>
        <dbReference type="EMBL" id="OCA71992.1"/>
    </source>
</evidence>